<dbReference type="InterPro" id="IPR051532">
    <property type="entry name" value="Ester_Hydrolysis_Enzymes"/>
</dbReference>
<accession>A0A212QT76</accession>
<dbReference type="InterPro" id="IPR013830">
    <property type="entry name" value="SGNH_hydro"/>
</dbReference>
<dbReference type="Pfam" id="PF13472">
    <property type="entry name" value="Lipase_GDSL_2"/>
    <property type="match status" value="1"/>
</dbReference>
<evidence type="ECO:0000313" key="2">
    <source>
        <dbReference type="EMBL" id="SNB62839.1"/>
    </source>
</evidence>
<dbReference type="CDD" id="cd01822">
    <property type="entry name" value="Lysophospholipase_L1_like"/>
    <property type="match status" value="1"/>
</dbReference>
<dbReference type="PANTHER" id="PTHR30383:SF24">
    <property type="entry name" value="THIOESTERASE 1_PROTEASE 1_LYSOPHOSPHOLIPASE L1"/>
    <property type="match status" value="1"/>
</dbReference>
<dbReference type="SUPFAM" id="SSF52266">
    <property type="entry name" value="SGNH hydrolase"/>
    <property type="match status" value="1"/>
</dbReference>
<proteinExistence type="predicted"/>
<dbReference type="OrthoDB" id="9786188at2"/>
<keyword evidence="3" id="KW-1185">Reference proteome</keyword>
<evidence type="ECO:0000313" key="3">
    <source>
        <dbReference type="Proteomes" id="UP000197065"/>
    </source>
</evidence>
<dbReference type="Gene3D" id="3.40.50.1110">
    <property type="entry name" value="SGNH hydrolase"/>
    <property type="match status" value="1"/>
</dbReference>
<dbReference type="PANTHER" id="PTHR30383">
    <property type="entry name" value="THIOESTERASE 1/PROTEASE 1/LYSOPHOSPHOLIPASE L1"/>
    <property type="match status" value="1"/>
</dbReference>
<evidence type="ECO:0000259" key="1">
    <source>
        <dbReference type="Pfam" id="PF13472"/>
    </source>
</evidence>
<name>A0A212QT76_9PROT</name>
<dbReference type="AlphaFoldDB" id="A0A212QT76"/>
<dbReference type="InterPro" id="IPR036514">
    <property type="entry name" value="SGNH_hydro_sf"/>
</dbReference>
<dbReference type="GO" id="GO:0004622">
    <property type="term" value="F:phosphatidylcholine lysophospholipase activity"/>
    <property type="evidence" value="ECO:0007669"/>
    <property type="project" value="TreeGrafter"/>
</dbReference>
<organism evidence="2 3">
    <name type="scientific">Arboricoccus pini</name>
    <dbReference type="NCBI Taxonomy" id="1963835"/>
    <lineage>
        <taxon>Bacteria</taxon>
        <taxon>Pseudomonadati</taxon>
        <taxon>Pseudomonadota</taxon>
        <taxon>Alphaproteobacteria</taxon>
        <taxon>Geminicoccales</taxon>
        <taxon>Geminicoccaceae</taxon>
        <taxon>Arboricoccus</taxon>
    </lineage>
</organism>
<gene>
    <name evidence="2" type="ORF">SAMN07250955_103196</name>
</gene>
<dbReference type="Proteomes" id="UP000197065">
    <property type="component" value="Unassembled WGS sequence"/>
</dbReference>
<protein>
    <submittedName>
        <fullName evidence="2">(3S)-malyl-CoA thioesterase</fullName>
    </submittedName>
</protein>
<feature type="domain" description="SGNH hydrolase-type esterase" evidence="1">
    <location>
        <begin position="50"/>
        <end position="209"/>
    </location>
</feature>
<dbReference type="EMBL" id="FYEH01000003">
    <property type="protein sequence ID" value="SNB62839.1"/>
    <property type="molecule type" value="Genomic_DNA"/>
</dbReference>
<sequence>MRITASFGDGHGWRLSWRLLLLVGFLWLTPDGTRGSLKKALAGQECKIAILGDSLTAGYGVAAAEALPSMLDQALKRRGFDCAIEDAGVSGDTSAGGLARVDWVMADKPSHLIVELGGNDGLRALPVDQLERNLAEIIKHAQSVGAKVALLGIVAPPNLGISYTESFRAVFRRLADQFEIPLYPFLLDRVITDPDLMQADRIHPNAKGVAHITENILPFITSWLNATGVAGESH</sequence>
<reference evidence="2 3" key="1">
    <citation type="submission" date="2017-06" db="EMBL/GenBank/DDBJ databases">
        <authorList>
            <person name="Kim H.J."/>
            <person name="Triplett B.A."/>
        </authorList>
    </citation>
    <scope>NUCLEOTIDE SEQUENCE [LARGE SCALE GENOMIC DNA]</scope>
    <source>
        <strain evidence="2 3">B29T1</strain>
    </source>
</reference>